<dbReference type="Gene3D" id="1.10.760.10">
    <property type="entry name" value="Cytochrome c-like domain"/>
    <property type="match status" value="1"/>
</dbReference>
<feature type="domain" description="Cytochrome c" evidence="9">
    <location>
        <begin position="26"/>
        <end position="146"/>
    </location>
</feature>
<keyword evidence="1" id="KW-0813">Transport</keyword>
<name>A0A0J9ECQ8_9RHOB</name>
<protein>
    <submittedName>
        <fullName evidence="10">Cytochrome c2</fullName>
    </submittedName>
</protein>
<evidence type="ECO:0000256" key="6">
    <source>
        <dbReference type="PROSITE-ProRule" id="PRU00433"/>
    </source>
</evidence>
<dbReference type="PANTHER" id="PTHR11961">
    <property type="entry name" value="CYTOCHROME C"/>
    <property type="match status" value="1"/>
</dbReference>
<dbReference type="EMBL" id="LFTY01000001">
    <property type="protein sequence ID" value="KMW60567.1"/>
    <property type="molecule type" value="Genomic_DNA"/>
</dbReference>
<dbReference type="Proteomes" id="UP000037178">
    <property type="component" value="Unassembled WGS sequence"/>
</dbReference>
<evidence type="ECO:0000256" key="1">
    <source>
        <dbReference type="ARBA" id="ARBA00022448"/>
    </source>
</evidence>
<organism evidence="10 11">
    <name type="scientific">Candidatus Rhodobacter oscarellae</name>
    <dbReference type="NCBI Taxonomy" id="1675527"/>
    <lineage>
        <taxon>Bacteria</taxon>
        <taxon>Pseudomonadati</taxon>
        <taxon>Pseudomonadota</taxon>
        <taxon>Alphaproteobacteria</taxon>
        <taxon>Rhodobacterales</taxon>
        <taxon>Rhodobacter group</taxon>
        <taxon>Rhodobacter</taxon>
    </lineage>
</organism>
<keyword evidence="8" id="KW-0732">Signal</keyword>
<evidence type="ECO:0000256" key="3">
    <source>
        <dbReference type="ARBA" id="ARBA00022723"/>
    </source>
</evidence>
<proteinExistence type="predicted"/>
<evidence type="ECO:0000256" key="2">
    <source>
        <dbReference type="ARBA" id="ARBA00022617"/>
    </source>
</evidence>
<accession>A0A0J9ECQ8</accession>
<dbReference type="GO" id="GO:0009055">
    <property type="term" value="F:electron transfer activity"/>
    <property type="evidence" value="ECO:0007669"/>
    <property type="project" value="InterPro"/>
</dbReference>
<feature type="region of interest" description="Disordered" evidence="7">
    <location>
        <begin position="149"/>
        <end position="168"/>
    </location>
</feature>
<keyword evidence="3 6" id="KW-0479">Metal-binding</keyword>
<feature type="compositionally biased region" description="Acidic residues" evidence="7">
    <location>
        <begin position="156"/>
        <end position="168"/>
    </location>
</feature>
<dbReference type="InterPro" id="IPR036909">
    <property type="entry name" value="Cyt_c-like_dom_sf"/>
</dbReference>
<evidence type="ECO:0000256" key="4">
    <source>
        <dbReference type="ARBA" id="ARBA00022982"/>
    </source>
</evidence>
<evidence type="ECO:0000259" key="9">
    <source>
        <dbReference type="PROSITE" id="PS51007"/>
    </source>
</evidence>
<feature type="chain" id="PRO_5005318201" evidence="8">
    <location>
        <begin position="21"/>
        <end position="168"/>
    </location>
</feature>
<gene>
    <name evidence="10" type="ORF">AIOL_000729</name>
</gene>
<keyword evidence="11" id="KW-1185">Reference proteome</keyword>
<dbReference type="SUPFAM" id="SSF46626">
    <property type="entry name" value="Cytochrome c"/>
    <property type="match status" value="1"/>
</dbReference>
<evidence type="ECO:0000313" key="11">
    <source>
        <dbReference type="Proteomes" id="UP000037178"/>
    </source>
</evidence>
<dbReference type="PROSITE" id="PS51007">
    <property type="entry name" value="CYTC"/>
    <property type="match status" value="1"/>
</dbReference>
<evidence type="ECO:0000313" key="10">
    <source>
        <dbReference type="EMBL" id="KMW60567.1"/>
    </source>
</evidence>
<keyword evidence="2 6" id="KW-0349">Heme</keyword>
<evidence type="ECO:0000256" key="5">
    <source>
        <dbReference type="ARBA" id="ARBA00023004"/>
    </source>
</evidence>
<dbReference type="AlphaFoldDB" id="A0A0J9ECQ8"/>
<dbReference type="GO" id="GO:0046872">
    <property type="term" value="F:metal ion binding"/>
    <property type="evidence" value="ECO:0007669"/>
    <property type="project" value="UniProtKB-KW"/>
</dbReference>
<comment type="caution">
    <text evidence="10">The sequence shown here is derived from an EMBL/GenBank/DDBJ whole genome shotgun (WGS) entry which is preliminary data.</text>
</comment>
<keyword evidence="4" id="KW-0249">Electron transport</keyword>
<dbReference type="InterPro" id="IPR002327">
    <property type="entry name" value="Cyt_c_1A/1B"/>
</dbReference>
<reference evidence="10 11" key="1">
    <citation type="submission" date="2015-06" db="EMBL/GenBank/DDBJ databases">
        <title>Draft genome sequence of an Alphaproteobacteria species associated to the Mediterranean sponge Oscarella lobularis.</title>
        <authorList>
            <person name="Jourda C."/>
            <person name="Santini S."/>
            <person name="Claverie J.-M."/>
        </authorList>
    </citation>
    <scope>NUCLEOTIDE SEQUENCE [LARGE SCALE GENOMIC DNA]</scope>
    <source>
        <strain evidence="10">IGS</strain>
    </source>
</reference>
<sequence length="168" mass="18286">MKTISSLAAIATLAAAPVLAESHLSDGAMMGEADFTRCQTCHVVQDEEGNILAGKRSKTGPNLYGIMGAPMGSVEGYRYGPGLLAAKEAGLVWTEENMIAWLVDPKAFLKGLELDKDRTKMTYRVRADRKTDRSAEDVARNYADFLKEIGPQMPEAETEAEAEEVETN</sequence>
<feature type="signal peptide" evidence="8">
    <location>
        <begin position="1"/>
        <end position="20"/>
    </location>
</feature>
<dbReference type="STRING" id="1675527.AIOL_000729"/>
<dbReference type="PATRIC" id="fig|1675527.3.peg.785"/>
<dbReference type="RefSeq" id="WP_053101178.1">
    <property type="nucleotide sequence ID" value="NZ_LFTY01000001.1"/>
</dbReference>
<evidence type="ECO:0000256" key="8">
    <source>
        <dbReference type="SAM" id="SignalP"/>
    </source>
</evidence>
<keyword evidence="5 6" id="KW-0408">Iron</keyword>
<dbReference type="OrthoDB" id="9805828at2"/>
<evidence type="ECO:0000256" key="7">
    <source>
        <dbReference type="SAM" id="MobiDB-lite"/>
    </source>
</evidence>
<dbReference type="InterPro" id="IPR009056">
    <property type="entry name" value="Cyt_c-like_dom"/>
</dbReference>
<dbReference type="GO" id="GO:0020037">
    <property type="term" value="F:heme binding"/>
    <property type="evidence" value="ECO:0007669"/>
    <property type="project" value="InterPro"/>
</dbReference>